<dbReference type="PROSITE" id="PS50053">
    <property type="entry name" value="UBIQUITIN_2"/>
    <property type="match status" value="1"/>
</dbReference>
<dbReference type="Pfam" id="PF00627">
    <property type="entry name" value="UBA"/>
    <property type="match status" value="1"/>
</dbReference>
<sequence length="408" mass="44606">MYITIASNTEDPRRLEVHEDMEVGILRELVSIEYSIPVDKQKLTFEGKALSSGTLKDNNVQNDSMIFVEKEEAMRGPAPAEGPMGVPAADQMLQSFSTDPRLKQLARNYPELQRAVDSGNAPAVAQFLERMKSEAQSTPQFEGGEMSAEAQKYIAEQIQRENIEKNLHDAIEFNPEAFAKVVMLFVKAEVNGNQAIAFIDTGAQSTIISLECARRLGIERLIDKRFQGVAKGVGSAKILGRVHSTVLKIEDQFLQCTFTVLEGMSYDIILGLDMLRKHSVVVDVGANRLRIHNSSISFLPEKDIPSNMRTMEVDPQQGGVPSAQASGPGSKTNLVGNPTTGQTSSRPAAPSQRNQTNSVPTPANFPEEAIQKLTQLGFDRNSVIEALRAANGSEEVAANILAQSRYGF</sequence>
<dbReference type="InterPro" id="IPR000626">
    <property type="entry name" value="Ubiquitin-like_dom"/>
</dbReference>
<evidence type="ECO:0000256" key="2">
    <source>
        <dbReference type="ARBA" id="ARBA00022670"/>
    </source>
</evidence>
<dbReference type="InterPro" id="IPR015940">
    <property type="entry name" value="UBA"/>
</dbReference>
<feature type="domain" description="Ubiquitin-like" evidence="7">
    <location>
        <begin position="1"/>
        <end position="68"/>
    </location>
</feature>
<feature type="region of interest" description="Disordered" evidence="5">
    <location>
        <begin position="309"/>
        <end position="364"/>
    </location>
</feature>
<dbReference type="EMBL" id="JAMWBK010000002">
    <property type="protein sequence ID" value="KAJ8908016.1"/>
    <property type="molecule type" value="Genomic_DNA"/>
</dbReference>
<gene>
    <name evidence="9" type="ORF">NDN08_008114</name>
</gene>
<evidence type="ECO:0000256" key="5">
    <source>
        <dbReference type="SAM" id="MobiDB-lite"/>
    </source>
</evidence>
<evidence type="ECO:0000313" key="10">
    <source>
        <dbReference type="Proteomes" id="UP001157974"/>
    </source>
</evidence>
<evidence type="ECO:0000259" key="7">
    <source>
        <dbReference type="PROSITE" id="PS50053"/>
    </source>
</evidence>
<dbReference type="AlphaFoldDB" id="A0AAV8UZJ2"/>
<dbReference type="PANTHER" id="PTHR12917">
    <property type="entry name" value="ASPARTYL PROTEASE DDI-RELATED"/>
    <property type="match status" value="1"/>
</dbReference>
<dbReference type="PROSITE" id="PS50175">
    <property type="entry name" value="ASP_PROT_RETROV"/>
    <property type="match status" value="1"/>
</dbReference>
<dbReference type="SMART" id="SM00213">
    <property type="entry name" value="UBQ"/>
    <property type="match status" value="1"/>
</dbReference>
<dbReference type="Pfam" id="PF09668">
    <property type="entry name" value="Asp_protease"/>
    <property type="match status" value="1"/>
</dbReference>
<name>A0AAV8UZJ2_9RHOD</name>
<dbReference type="Gene3D" id="3.10.20.90">
    <property type="entry name" value="Phosphatidylinositol 3-kinase Catalytic Subunit, Chain A, domain 1"/>
    <property type="match status" value="1"/>
</dbReference>
<evidence type="ECO:0008006" key="11">
    <source>
        <dbReference type="Google" id="ProtNLM"/>
    </source>
</evidence>
<dbReference type="InterPro" id="IPR009060">
    <property type="entry name" value="UBA-like_sf"/>
</dbReference>
<keyword evidence="10" id="KW-1185">Reference proteome</keyword>
<dbReference type="InterPro" id="IPR001995">
    <property type="entry name" value="Peptidase_A2_cat"/>
</dbReference>
<feature type="domain" description="UBA" evidence="6">
    <location>
        <begin position="364"/>
        <end position="404"/>
    </location>
</feature>
<accession>A0AAV8UZJ2</accession>
<dbReference type="InterPro" id="IPR019103">
    <property type="entry name" value="Peptidase_aspartic_DDI1-type"/>
</dbReference>
<dbReference type="CDD" id="cd05479">
    <property type="entry name" value="RP_DDI"/>
    <property type="match status" value="1"/>
</dbReference>
<dbReference type="Gene3D" id="2.40.70.10">
    <property type="entry name" value="Acid Proteases"/>
    <property type="match status" value="1"/>
</dbReference>
<evidence type="ECO:0000259" key="8">
    <source>
        <dbReference type="PROSITE" id="PS50175"/>
    </source>
</evidence>
<dbReference type="InterPro" id="IPR029071">
    <property type="entry name" value="Ubiquitin-like_domsf"/>
</dbReference>
<evidence type="ECO:0000259" key="6">
    <source>
        <dbReference type="PROSITE" id="PS50030"/>
    </source>
</evidence>
<feature type="compositionally biased region" description="Polar residues" evidence="5">
    <location>
        <begin position="323"/>
        <end position="361"/>
    </location>
</feature>
<protein>
    <recommendedName>
        <fullName evidence="11">DNA damage-inducible protein 1</fullName>
    </recommendedName>
</protein>
<dbReference type="SUPFAM" id="SSF46934">
    <property type="entry name" value="UBA-like"/>
    <property type="match status" value="1"/>
</dbReference>
<organism evidence="9 10">
    <name type="scientific">Rhodosorus marinus</name>
    <dbReference type="NCBI Taxonomy" id="101924"/>
    <lineage>
        <taxon>Eukaryota</taxon>
        <taxon>Rhodophyta</taxon>
        <taxon>Stylonematophyceae</taxon>
        <taxon>Stylonematales</taxon>
        <taxon>Stylonemataceae</taxon>
        <taxon>Rhodosorus</taxon>
    </lineage>
</organism>
<dbReference type="CDD" id="cd14309">
    <property type="entry name" value="UBA_scDdi1_like"/>
    <property type="match status" value="1"/>
</dbReference>
<proteinExistence type="inferred from homology"/>
<dbReference type="SUPFAM" id="SSF50630">
    <property type="entry name" value="Acid proteases"/>
    <property type="match status" value="1"/>
</dbReference>
<dbReference type="PANTHER" id="PTHR12917:SF1">
    <property type="entry name" value="AT13091P"/>
    <property type="match status" value="1"/>
</dbReference>
<dbReference type="InterPro" id="IPR021109">
    <property type="entry name" value="Peptidase_aspartic_dom_sf"/>
</dbReference>
<dbReference type="PROSITE" id="PS50030">
    <property type="entry name" value="UBA"/>
    <property type="match status" value="1"/>
</dbReference>
<dbReference type="SMART" id="SM00165">
    <property type="entry name" value="UBA"/>
    <property type="match status" value="1"/>
</dbReference>
<dbReference type="Proteomes" id="UP001157974">
    <property type="component" value="Unassembled WGS sequence"/>
</dbReference>
<comment type="caution">
    <text evidence="9">The sequence shown here is derived from an EMBL/GenBank/DDBJ whole genome shotgun (WGS) entry which is preliminary data.</text>
</comment>
<reference evidence="9 10" key="1">
    <citation type="journal article" date="2023" name="Nat. Commun.">
        <title>Origin of minicircular mitochondrial genomes in red algae.</title>
        <authorList>
            <person name="Lee Y."/>
            <person name="Cho C.H."/>
            <person name="Lee Y.M."/>
            <person name="Park S.I."/>
            <person name="Yang J.H."/>
            <person name="West J.A."/>
            <person name="Bhattacharya D."/>
            <person name="Yoon H.S."/>
        </authorList>
    </citation>
    <scope>NUCLEOTIDE SEQUENCE [LARGE SCALE GENOMIC DNA]</scope>
    <source>
        <strain evidence="9 10">CCMP1338</strain>
        <tissue evidence="9">Whole cell</tissue>
    </source>
</reference>
<comment type="similarity">
    <text evidence="1">Belongs to the DDI1 family.</text>
</comment>
<evidence type="ECO:0000256" key="4">
    <source>
        <dbReference type="ARBA" id="ARBA00022801"/>
    </source>
</evidence>
<dbReference type="GO" id="GO:0006508">
    <property type="term" value="P:proteolysis"/>
    <property type="evidence" value="ECO:0007669"/>
    <property type="project" value="UniProtKB-KW"/>
</dbReference>
<keyword evidence="2" id="KW-0645">Protease</keyword>
<keyword evidence="3" id="KW-0064">Aspartyl protease</keyword>
<dbReference type="Gene3D" id="1.10.8.10">
    <property type="entry name" value="DNA helicase RuvA subunit, C-terminal domain"/>
    <property type="match status" value="1"/>
</dbReference>
<keyword evidence="4" id="KW-0378">Hydrolase</keyword>
<evidence type="ECO:0000256" key="3">
    <source>
        <dbReference type="ARBA" id="ARBA00022750"/>
    </source>
</evidence>
<feature type="domain" description="Peptidase A2" evidence="8">
    <location>
        <begin position="195"/>
        <end position="274"/>
    </location>
</feature>
<dbReference type="Pfam" id="PF00240">
    <property type="entry name" value="ubiquitin"/>
    <property type="match status" value="1"/>
</dbReference>
<evidence type="ECO:0000256" key="1">
    <source>
        <dbReference type="ARBA" id="ARBA00009136"/>
    </source>
</evidence>
<evidence type="ECO:0000313" key="9">
    <source>
        <dbReference type="EMBL" id="KAJ8908016.1"/>
    </source>
</evidence>
<dbReference type="SUPFAM" id="SSF54236">
    <property type="entry name" value="Ubiquitin-like"/>
    <property type="match status" value="1"/>
</dbReference>
<dbReference type="GO" id="GO:0004190">
    <property type="term" value="F:aspartic-type endopeptidase activity"/>
    <property type="evidence" value="ECO:0007669"/>
    <property type="project" value="UniProtKB-KW"/>
</dbReference>